<feature type="region of interest" description="Disordered" evidence="1">
    <location>
        <begin position="48"/>
        <end position="69"/>
    </location>
</feature>
<dbReference type="WBParaSite" id="nRc.2.0.1.t29950-RA">
    <property type="protein sequence ID" value="nRc.2.0.1.t29950-RA"/>
    <property type="gene ID" value="nRc.2.0.1.g29950"/>
</dbReference>
<feature type="compositionally biased region" description="Polar residues" evidence="1">
    <location>
        <begin position="52"/>
        <end position="62"/>
    </location>
</feature>
<evidence type="ECO:0000313" key="2">
    <source>
        <dbReference type="Proteomes" id="UP000887565"/>
    </source>
</evidence>
<protein>
    <submittedName>
        <fullName evidence="3">Uncharacterized protein</fullName>
    </submittedName>
</protein>
<evidence type="ECO:0000313" key="3">
    <source>
        <dbReference type="WBParaSite" id="nRc.2.0.1.t29950-RA"/>
    </source>
</evidence>
<sequence>MIEIENQEVCQSHKTIPIPVFCIPVSIAIALIFDNGCFINRELTAPNMKPKSGSSMPANRTRQVIKRNM</sequence>
<proteinExistence type="predicted"/>
<dbReference type="Proteomes" id="UP000887565">
    <property type="component" value="Unplaced"/>
</dbReference>
<dbReference type="AlphaFoldDB" id="A0A915JUB9"/>
<name>A0A915JUB9_ROMCU</name>
<organism evidence="2 3">
    <name type="scientific">Romanomermis culicivorax</name>
    <name type="common">Nematode worm</name>
    <dbReference type="NCBI Taxonomy" id="13658"/>
    <lineage>
        <taxon>Eukaryota</taxon>
        <taxon>Metazoa</taxon>
        <taxon>Ecdysozoa</taxon>
        <taxon>Nematoda</taxon>
        <taxon>Enoplea</taxon>
        <taxon>Dorylaimia</taxon>
        <taxon>Mermithida</taxon>
        <taxon>Mermithoidea</taxon>
        <taxon>Mermithidae</taxon>
        <taxon>Romanomermis</taxon>
    </lineage>
</organism>
<evidence type="ECO:0000256" key="1">
    <source>
        <dbReference type="SAM" id="MobiDB-lite"/>
    </source>
</evidence>
<reference evidence="3" key="1">
    <citation type="submission" date="2022-11" db="UniProtKB">
        <authorList>
            <consortium name="WormBaseParasite"/>
        </authorList>
    </citation>
    <scope>IDENTIFICATION</scope>
</reference>
<accession>A0A915JUB9</accession>
<keyword evidence="2" id="KW-1185">Reference proteome</keyword>